<dbReference type="OrthoDB" id="2281372at2759"/>
<reference evidence="4" key="1">
    <citation type="submission" date="2010-05" db="EMBL/GenBank/DDBJ databases">
        <title>The genome sequence of Magnaporthe poae strain ATCC 64411.</title>
        <authorList>
            <person name="Ma L.-J."/>
            <person name="Dead R."/>
            <person name="Young S."/>
            <person name="Zeng Q."/>
            <person name="Koehrsen M."/>
            <person name="Alvarado L."/>
            <person name="Berlin A."/>
            <person name="Chapman S.B."/>
            <person name="Chen Z."/>
            <person name="Freedman E."/>
            <person name="Gellesch M."/>
            <person name="Goldberg J."/>
            <person name="Griggs A."/>
            <person name="Gujja S."/>
            <person name="Heilman E.R."/>
            <person name="Heiman D."/>
            <person name="Hepburn T."/>
            <person name="Howarth C."/>
            <person name="Jen D."/>
            <person name="Larson L."/>
            <person name="Mehta T."/>
            <person name="Neiman D."/>
            <person name="Pearson M."/>
            <person name="Roberts A."/>
            <person name="Saif S."/>
            <person name="Shea T."/>
            <person name="Shenoy N."/>
            <person name="Sisk P."/>
            <person name="Stolte C."/>
            <person name="Sykes S."/>
            <person name="Walk T."/>
            <person name="White J."/>
            <person name="Yandava C."/>
            <person name="Haas B."/>
            <person name="Nusbaum C."/>
            <person name="Birren B."/>
        </authorList>
    </citation>
    <scope>NUCLEOTIDE SEQUENCE [LARGE SCALE GENOMIC DNA]</scope>
    <source>
        <strain evidence="4">ATCC 64411 / 73-15</strain>
    </source>
</reference>
<name>A0A0C4DZX4_MAGP6</name>
<gene>
    <name evidence="2" type="ORF">MAPG_05635</name>
</gene>
<reference evidence="2" key="3">
    <citation type="submission" date="2011-03" db="EMBL/GenBank/DDBJ databases">
        <title>Annotation of Magnaporthe poae ATCC 64411.</title>
        <authorList>
            <person name="Ma L.-J."/>
            <person name="Dead R."/>
            <person name="Young S.K."/>
            <person name="Zeng Q."/>
            <person name="Gargeya S."/>
            <person name="Fitzgerald M."/>
            <person name="Haas B."/>
            <person name="Abouelleil A."/>
            <person name="Alvarado L."/>
            <person name="Arachchi H.M."/>
            <person name="Berlin A."/>
            <person name="Brown A."/>
            <person name="Chapman S.B."/>
            <person name="Chen Z."/>
            <person name="Dunbar C."/>
            <person name="Freedman E."/>
            <person name="Gearin G."/>
            <person name="Gellesch M."/>
            <person name="Goldberg J."/>
            <person name="Griggs A."/>
            <person name="Gujja S."/>
            <person name="Heiman D."/>
            <person name="Howarth C."/>
            <person name="Larson L."/>
            <person name="Lui A."/>
            <person name="MacDonald P.J.P."/>
            <person name="Mehta T."/>
            <person name="Montmayeur A."/>
            <person name="Murphy C."/>
            <person name="Neiman D."/>
            <person name="Pearson M."/>
            <person name="Priest M."/>
            <person name="Roberts A."/>
            <person name="Saif S."/>
            <person name="Shea T."/>
            <person name="Shenoy N."/>
            <person name="Sisk P."/>
            <person name="Stolte C."/>
            <person name="Sykes S."/>
            <person name="Yandava C."/>
            <person name="Wortman J."/>
            <person name="Nusbaum C."/>
            <person name="Birren B."/>
        </authorList>
    </citation>
    <scope>NUCLEOTIDE SEQUENCE</scope>
    <source>
        <strain evidence="2">ATCC 64411</strain>
    </source>
</reference>
<dbReference type="Proteomes" id="UP000011715">
    <property type="component" value="Unassembled WGS sequence"/>
</dbReference>
<dbReference type="Gene3D" id="3.10.350.10">
    <property type="entry name" value="LysM domain"/>
    <property type="match status" value="1"/>
</dbReference>
<dbReference type="EMBL" id="GL876969">
    <property type="protein sequence ID" value="KLU86623.1"/>
    <property type="molecule type" value="Genomic_DNA"/>
</dbReference>
<organism evidence="3 4">
    <name type="scientific">Magnaporthiopsis poae (strain ATCC 64411 / 73-15)</name>
    <name type="common">Kentucky bluegrass fungus</name>
    <name type="synonym">Magnaporthe poae</name>
    <dbReference type="NCBI Taxonomy" id="644358"/>
    <lineage>
        <taxon>Eukaryota</taxon>
        <taxon>Fungi</taxon>
        <taxon>Dikarya</taxon>
        <taxon>Ascomycota</taxon>
        <taxon>Pezizomycotina</taxon>
        <taxon>Sordariomycetes</taxon>
        <taxon>Sordariomycetidae</taxon>
        <taxon>Magnaporthales</taxon>
        <taxon>Magnaporthaceae</taxon>
        <taxon>Magnaporthiopsis</taxon>
    </lineage>
</organism>
<proteinExistence type="predicted"/>
<evidence type="ECO:0000313" key="4">
    <source>
        <dbReference type="Proteomes" id="UP000011715"/>
    </source>
</evidence>
<evidence type="ECO:0000313" key="3">
    <source>
        <dbReference type="EnsemblFungi" id="MAPG_05635T0"/>
    </source>
</evidence>
<feature type="region of interest" description="Disordered" evidence="1">
    <location>
        <begin position="36"/>
        <end position="55"/>
    </location>
</feature>
<reference evidence="2" key="2">
    <citation type="submission" date="2010-05" db="EMBL/GenBank/DDBJ databases">
        <title>The Genome Sequence of Magnaporthe poae strain ATCC 64411.</title>
        <authorList>
            <consortium name="The Broad Institute Genome Sequencing Platform"/>
            <consortium name="Broad Institute Genome Sequencing Center for Infectious Disease"/>
            <person name="Ma L.-J."/>
            <person name="Dead R."/>
            <person name="Young S."/>
            <person name="Zeng Q."/>
            <person name="Koehrsen M."/>
            <person name="Alvarado L."/>
            <person name="Berlin A."/>
            <person name="Chapman S.B."/>
            <person name="Chen Z."/>
            <person name="Freedman E."/>
            <person name="Gellesch M."/>
            <person name="Goldberg J."/>
            <person name="Griggs A."/>
            <person name="Gujja S."/>
            <person name="Heilman E.R."/>
            <person name="Heiman D."/>
            <person name="Hepburn T."/>
            <person name="Howarth C."/>
            <person name="Jen D."/>
            <person name="Larson L."/>
            <person name="Mehta T."/>
            <person name="Neiman D."/>
            <person name="Pearson M."/>
            <person name="Roberts A."/>
            <person name="Saif S."/>
            <person name="Shea T."/>
            <person name="Shenoy N."/>
            <person name="Sisk P."/>
            <person name="Stolte C."/>
            <person name="Sykes S."/>
            <person name="Walk T."/>
            <person name="White J."/>
            <person name="Yandava C."/>
            <person name="Haas B."/>
            <person name="Nusbaum C."/>
            <person name="Birren B."/>
        </authorList>
    </citation>
    <scope>NUCLEOTIDE SEQUENCE</scope>
    <source>
        <strain evidence="2">ATCC 64411</strain>
    </source>
</reference>
<dbReference type="AlphaFoldDB" id="A0A0C4DZX4"/>
<dbReference type="EnsemblFungi" id="MAPG_05635T0">
    <property type="protein sequence ID" value="MAPG_05635T0"/>
    <property type="gene ID" value="MAPG_05635"/>
</dbReference>
<dbReference type="InterPro" id="IPR036779">
    <property type="entry name" value="LysM_dom_sf"/>
</dbReference>
<sequence length="55" mass="6357">MNNITIAQFFAWNPAVGNQCQGLWTGYRYCTRITDLPPDPDTTDSHRNLDEQQIE</sequence>
<reference evidence="3" key="5">
    <citation type="submission" date="2015-06" db="UniProtKB">
        <authorList>
            <consortium name="EnsemblFungi"/>
        </authorList>
    </citation>
    <scope>IDENTIFICATION</scope>
    <source>
        <strain evidence="3">ATCC 64411</strain>
    </source>
</reference>
<protein>
    <recommendedName>
        <fullName evidence="5">LysM domain-containing protein</fullName>
    </recommendedName>
</protein>
<dbReference type="VEuPathDB" id="FungiDB:MAPG_05635"/>
<evidence type="ECO:0008006" key="5">
    <source>
        <dbReference type="Google" id="ProtNLM"/>
    </source>
</evidence>
<evidence type="ECO:0000313" key="2">
    <source>
        <dbReference type="EMBL" id="KLU86623.1"/>
    </source>
</evidence>
<accession>A0A0C4DZX4</accession>
<keyword evidence="4" id="KW-1185">Reference proteome</keyword>
<feature type="compositionally biased region" description="Basic and acidic residues" evidence="1">
    <location>
        <begin position="43"/>
        <end position="55"/>
    </location>
</feature>
<reference evidence="3" key="4">
    <citation type="journal article" date="2015" name="G3 (Bethesda)">
        <title>Genome sequences of three phytopathogenic species of the Magnaporthaceae family of fungi.</title>
        <authorList>
            <person name="Okagaki L.H."/>
            <person name="Nunes C.C."/>
            <person name="Sailsbery J."/>
            <person name="Clay B."/>
            <person name="Brown D."/>
            <person name="John T."/>
            <person name="Oh Y."/>
            <person name="Young N."/>
            <person name="Fitzgerald M."/>
            <person name="Haas B.J."/>
            <person name="Zeng Q."/>
            <person name="Young S."/>
            <person name="Adiconis X."/>
            <person name="Fan L."/>
            <person name="Levin J.Z."/>
            <person name="Mitchell T.K."/>
            <person name="Okubara P.A."/>
            <person name="Farman M.L."/>
            <person name="Kohn L.M."/>
            <person name="Birren B."/>
            <person name="Ma L.-J."/>
            <person name="Dean R.A."/>
        </authorList>
    </citation>
    <scope>NUCLEOTIDE SEQUENCE</scope>
    <source>
        <strain evidence="3">ATCC 64411 / 73-15</strain>
    </source>
</reference>
<evidence type="ECO:0000256" key="1">
    <source>
        <dbReference type="SAM" id="MobiDB-lite"/>
    </source>
</evidence>
<dbReference type="EMBL" id="ADBL01001349">
    <property type="status" value="NOT_ANNOTATED_CDS"/>
    <property type="molecule type" value="Genomic_DNA"/>
</dbReference>